<dbReference type="AlphaFoldDB" id="A0A914DJ69"/>
<dbReference type="Proteomes" id="UP000887540">
    <property type="component" value="Unplaced"/>
</dbReference>
<feature type="compositionally biased region" description="Basic and acidic residues" evidence="1">
    <location>
        <begin position="34"/>
        <end position="56"/>
    </location>
</feature>
<accession>A0A914DJ69</accession>
<dbReference type="Pfam" id="PF05032">
    <property type="entry name" value="Spo12"/>
    <property type="match status" value="1"/>
</dbReference>
<evidence type="ECO:0000313" key="3">
    <source>
        <dbReference type="WBParaSite" id="ACRNAN_scaffold2896.g15993.t1"/>
    </source>
</evidence>
<evidence type="ECO:0000313" key="2">
    <source>
        <dbReference type="Proteomes" id="UP000887540"/>
    </source>
</evidence>
<sequence>MSDNNQSNGMILDVSNAYENEYDRMESTVNTNGDVEKSDYPNENAFAKDDDSKSSIEEDLNLDETPLTPIDKDTIPVMAKCTPAVVKVRQTRQMFQVQSPSDAIMSPCTKKLNTHGVQMPRRPASSNPASVLRFKQQNAIKLNLEDVDSAEKVDEETDISDK</sequence>
<proteinExistence type="predicted"/>
<name>A0A914DJ69_9BILA</name>
<protein>
    <submittedName>
        <fullName evidence="3">Uncharacterized protein</fullName>
    </submittedName>
</protein>
<feature type="region of interest" description="Disordered" evidence="1">
    <location>
        <begin position="22"/>
        <end position="71"/>
    </location>
</feature>
<dbReference type="InterPro" id="IPR007727">
    <property type="entry name" value="Spo12"/>
</dbReference>
<dbReference type="WBParaSite" id="ACRNAN_scaffold2896.g15993.t1">
    <property type="protein sequence ID" value="ACRNAN_scaffold2896.g15993.t1"/>
    <property type="gene ID" value="ACRNAN_scaffold2896.g15993"/>
</dbReference>
<organism evidence="2 3">
    <name type="scientific">Acrobeloides nanus</name>
    <dbReference type="NCBI Taxonomy" id="290746"/>
    <lineage>
        <taxon>Eukaryota</taxon>
        <taxon>Metazoa</taxon>
        <taxon>Ecdysozoa</taxon>
        <taxon>Nematoda</taxon>
        <taxon>Chromadorea</taxon>
        <taxon>Rhabditida</taxon>
        <taxon>Tylenchina</taxon>
        <taxon>Cephalobomorpha</taxon>
        <taxon>Cephaloboidea</taxon>
        <taxon>Cephalobidae</taxon>
        <taxon>Acrobeloides</taxon>
    </lineage>
</organism>
<reference evidence="3" key="1">
    <citation type="submission" date="2022-11" db="UniProtKB">
        <authorList>
            <consortium name="WormBaseParasite"/>
        </authorList>
    </citation>
    <scope>IDENTIFICATION</scope>
</reference>
<evidence type="ECO:0000256" key="1">
    <source>
        <dbReference type="SAM" id="MobiDB-lite"/>
    </source>
</evidence>
<keyword evidence="2" id="KW-1185">Reference proteome</keyword>